<accession>A0A7W7GB08</accession>
<keyword evidence="1" id="KW-1133">Transmembrane helix</keyword>
<comment type="caution">
    <text evidence="2">The sequence shown here is derived from an EMBL/GenBank/DDBJ whole genome shotgun (WGS) entry which is preliminary data.</text>
</comment>
<dbReference type="RefSeq" id="WP_184883042.1">
    <property type="nucleotide sequence ID" value="NZ_BOOV01000005.1"/>
</dbReference>
<evidence type="ECO:0000313" key="3">
    <source>
        <dbReference type="Proteomes" id="UP000542210"/>
    </source>
</evidence>
<dbReference type="EMBL" id="JACHND010000001">
    <property type="protein sequence ID" value="MBB4702937.1"/>
    <property type="molecule type" value="Genomic_DNA"/>
</dbReference>
<gene>
    <name evidence="2" type="ORF">BJ982_004481</name>
</gene>
<organism evidence="2 3">
    <name type="scientific">Sphaerisporangium siamense</name>
    <dbReference type="NCBI Taxonomy" id="795645"/>
    <lineage>
        <taxon>Bacteria</taxon>
        <taxon>Bacillati</taxon>
        <taxon>Actinomycetota</taxon>
        <taxon>Actinomycetes</taxon>
        <taxon>Streptosporangiales</taxon>
        <taxon>Streptosporangiaceae</taxon>
        <taxon>Sphaerisporangium</taxon>
    </lineage>
</organism>
<protein>
    <submittedName>
        <fullName evidence="2">Uncharacterized protein</fullName>
    </submittedName>
</protein>
<proteinExistence type="predicted"/>
<feature type="transmembrane region" description="Helical" evidence="1">
    <location>
        <begin position="96"/>
        <end position="114"/>
    </location>
</feature>
<name>A0A7W7GB08_9ACTN</name>
<reference evidence="2 3" key="1">
    <citation type="submission" date="2020-08" db="EMBL/GenBank/DDBJ databases">
        <title>Sequencing the genomes of 1000 actinobacteria strains.</title>
        <authorList>
            <person name="Klenk H.-P."/>
        </authorList>
    </citation>
    <scope>NUCLEOTIDE SEQUENCE [LARGE SCALE GENOMIC DNA]</scope>
    <source>
        <strain evidence="2 3">DSM 45784</strain>
    </source>
</reference>
<evidence type="ECO:0000313" key="2">
    <source>
        <dbReference type="EMBL" id="MBB4702937.1"/>
    </source>
</evidence>
<keyword evidence="3" id="KW-1185">Reference proteome</keyword>
<evidence type="ECO:0000256" key="1">
    <source>
        <dbReference type="SAM" id="Phobius"/>
    </source>
</evidence>
<sequence length="151" mass="16082">MDVNELQASLQALMDRQKAGPAPEPVPVPADVLVASATPGPYDHLYAPADTTANQPAYQPYEFDDHLLEENEEAGDVKITNVANAIYRAKRTGFQGLLASVLVSVGTVLAAVQLNAEIDWKLLALALGQAVLTAVISFLHNDKTAESNTAE</sequence>
<dbReference type="AlphaFoldDB" id="A0A7W7GB08"/>
<keyword evidence="1" id="KW-0472">Membrane</keyword>
<dbReference type="Proteomes" id="UP000542210">
    <property type="component" value="Unassembled WGS sequence"/>
</dbReference>
<keyword evidence="1" id="KW-0812">Transmembrane</keyword>
<feature type="transmembrane region" description="Helical" evidence="1">
    <location>
        <begin position="120"/>
        <end position="139"/>
    </location>
</feature>